<dbReference type="InterPro" id="IPR052027">
    <property type="entry name" value="PspC"/>
</dbReference>
<reference evidence="8 9" key="1">
    <citation type="submission" date="2019-09" db="EMBL/GenBank/DDBJ databases">
        <title>NBRP : Genome information of microbial organism related human and environment.</title>
        <authorList>
            <person name="Hattori M."/>
            <person name="Oshima K."/>
            <person name="Inaba H."/>
            <person name="Suda W."/>
            <person name="Sakamoto M."/>
            <person name="Iino T."/>
            <person name="Kitahara M."/>
            <person name="Oshida Y."/>
            <person name="Iida T."/>
            <person name="Kudo T."/>
            <person name="Itoh T."/>
            <person name="Ohkuma M."/>
        </authorList>
    </citation>
    <scope>NUCLEOTIDE SEQUENCE [LARGE SCALE GENOMIC DNA]</scope>
    <source>
        <strain evidence="8 9">Q-1</strain>
    </source>
</reference>
<keyword evidence="4 6" id="KW-1133">Transmembrane helix</keyword>
<organism evidence="8 9">
    <name type="scientific">Iodidimonas nitroreducens</name>
    <dbReference type="NCBI Taxonomy" id="1236968"/>
    <lineage>
        <taxon>Bacteria</taxon>
        <taxon>Pseudomonadati</taxon>
        <taxon>Pseudomonadota</taxon>
        <taxon>Alphaproteobacteria</taxon>
        <taxon>Iodidimonadales</taxon>
        <taxon>Iodidimonadaceae</taxon>
        <taxon>Iodidimonas</taxon>
    </lineage>
</organism>
<evidence type="ECO:0000256" key="1">
    <source>
        <dbReference type="ARBA" id="ARBA00004162"/>
    </source>
</evidence>
<gene>
    <name evidence="8" type="ORF">JCM17846_12740</name>
</gene>
<evidence type="ECO:0000256" key="6">
    <source>
        <dbReference type="SAM" id="Phobius"/>
    </source>
</evidence>
<evidence type="ECO:0000313" key="8">
    <source>
        <dbReference type="EMBL" id="GER03592.1"/>
    </source>
</evidence>
<comment type="subcellular location">
    <subcellularLocation>
        <location evidence="1">Cell membrane</location>
        <topology evidence="1">Single-pass membrane protein</topology>
    </subcellularLocation>
</comment>
<name>A0A5A7N5J3_9PROT</name>
<evidence type="ECO:0000256" key="3">
    <source>
        <dbReference type="ARBA" id="ARBA00022692"/>
    </source>
</evidence>
<dbReference type="InterPro" id="IPR007168">
    <property type="entry name" value="Phageshock_PspC_N"/>
</dbReference>
<dbReference type="EMBL" id="BKCN01000005">
    <property type="protein sequence ID" value="GER03592.1"/>
    <property type="molecule type" value="Genomic_DNA"/>
</dbReference>
<dbReference type="PANTHER" id="PTHR33885:SF3">
    <property type="entry name" value="PHAGE SHOCK PROTEIN C"/>
    <property type="match status" value="1"/>
</dbReference>
<keyword evidence="5 6" id="KW-0472">Membrane</keyword>
<evidence type="ECO:0000259" key="7">
    <source>
        <dbReference type="Pfam" id="PF04024"/>
    </source>
</evidence>
<comment type="caution">
    <text evidence="8">The sequence shown here is derived from an EMBL/GenBank/DDBJ whole genome shotgun (WGS) entry which is preliminary data.</text>
</comment>
<sequence>MTRFSPNKLYKDPKNGKILGICAGLADYSGIKANILRAALVIGSVIGWFGPLLVGYIVLYFVLDEKPKDLYANEEEERFWRTARTHPDVMAVDLKKRFRSIDRRIQSMESYLTSKRFKLDRELRSLED</sequence>
<evidence type="ECO:0000256" key="2">
    <source>
        <dbReference type="ARBA" id="ARBA00022475"/>
    </source>
</evidence>
<accession>A0A5A7N5J3</accession>
<protein>
    <submittedName>
        <fullName evidence="8">Phage shock protein C</fullName>
    </submittedName>
</protein>
<keyword evidence="3 6" id="KW-0812">Transmembrane</keyword>
<dbReference type="Pfam" id="PF04024">
    <property type="entry name" value="PspC"/>
    <property type="match status" value="1"/>
</dbReference>
<evidence type="ECO:0000256" key="5">
    <source>
        <dbReference type="ARBA" id="ARBA00023136"/>
    </source>
</evidence>
<proteinExistence type="predicted"/>
<feature type="transmembrane region" description="Helical" evidence="6">
    <location>
        <begin position="35"/>
        <end position="63"/>
    </location>
</feature>
<feature type="domain" description="Phage shock protein PspC N-terminal" evidence="7">
    <location>
        <begin position="8"/>
        <end position="65"/>
    </location>
</feature>
<dbReference type="Proteomes" id="UP000324996">
    <property type="component" value="Unassembled WGS sequence"/>
</dbReference>
<dbReference type="AlphaFoldDB" id="A0A5A7N5J3"/>
<dbReference type="PANTHER" id="PTHR33885">
    <property type="entry name" value="PHAGE SHOCK PROTEIN C"/>
    <property type="match status" value="1"/>
</dbReference>
<evidence type="ECO:0000256" key="4">
    <source>
        <dbReference type="ARBA" id="ARBA00022989"/>
    </source>
</evidence>
<keyword evidence="9" id="KW-1185">Reference proteome</keyword>
<keyword evidence="2" id="KW-1003">Cell membrane</keyword>
<dbReference type="NCBIfam" id="TIGR02978">
    <property type="entry name" value="phageshock_pspC"/>
    <property type="match status" value="1"/>
</dbReference>
<dbReference type="InterPro" id="IPR014320">
    <property type="entry name" value="Phageshock_PspC"/>
</dbReference>
<dbReference type="GO" id="GO:0005886">
    <property type="term" value="C:plasma membrane"/>
    <property type="evidence" value="ECO:0007669"/>
    <property type="project" value="UniProtKB-SubCell"/>
</dbReference>
<dbReference type="RefSeq" id="WP_052371104.1">
    <property type="nucleotide sequence ID" value="NZ_BKCN01000005.1"/>
</dbReference>
<evidence type="ECO:0000313" key="9">
    <source>
        <dbReference type="Proteomes" id="UP000324996"/>
    </source>
</evidence>